<organism evidence="8 9">
    <name type="scientific">Hespellia stercorisuis DSM 15480</name>
    <dbReference type="NCBI Taxonomy" id="1121950"/>
    <lineage>
        <taxon>Bacteria</taxon>
        <taxon>Bacillati</taxon>
        <taxon>Bacillota</taxon>
        <taxon>Clostridia</taxon>
        <taxon>Lachnospirales</taxon>
        <taxon>Lachnospiraceae</taxon>
        <taxon>Hespellia</taxon>
    </lineage>
</organism>
<dbReference type="OrthoDB" id="9807815at2"/>
<feature type="transmembrane region" description="Helical" evidence="6">
    <location>
        <begin position="38"/>
        <end position="64"/>
    </location>
</feature>
<feature type="transmembrane region" description="Helical" evidence="6">
    <location>
        <begin position="12"/>
        <end position="32"/>
    </location>
</feature>
<evidence type="ECO:0000256" key="2">
    <source>
        <dbReference type="ARBA" id="ARBA00009399"/>
    </source>
</evidence>
<evidence type="ECO:0000256" key="6">
    <source>
        <dbReference type="SAM" id="Phobius"/>
    </source>
</evidence>
<reference evidence="8 9" key="1">
    <citation type="submission" date="2016-11" db="EMBL/GenBank/DDBJ databases">
        <authorList>
            <person name="Jaros S."/>
            <person name="Januszkiewicz K."/>
            <person name="Wedrychowicz H."/>
        </authorList>
    </citation>
    <scope>NUCLEOTIDE SEQUENCE [LARGE SCALE GENOMIC DNA]</scope>
    <source>
        <strain evidence="8 9">DSM 15480</strain>
    </source>
</reference>
<proteinExistence type="inferred from homology"/>
<dbReference type="Pfam" id="PF04138">
    <property type="entry name" value="GtrA_DPMS_TM"/>
    <property type="match status" value="1"/>
</dbReference>
<dbReference type="EMBL" id="FQZY01000010">
    <property type="protein sequence ID" value="SHJ52444.1"/>
    <property type="molecule type" value="Genomic_DNA"/>
</dbReference>
<dbReference type="STRING" id="1121950.SAMN02745243_00805"/>
<dbReference type="PANTHER" id="PTHR38459:SF1">
    <property type="entry name" value="PROPHAGE BACTOPRENOL-LINKED GLUCOSE TRANSLOCASE HOMOLOG"/>
    <property type="match status" value="1"/>
</dbReference>
<accession>A0A1M6K0M9</accession>
<evidence type="ECO:0000256" key="1">
    <source>
        <dbReference type="ARBA" id="ARBA00004141"/>
    </source>
</evidence>
<comment type="subcellular location">
    <subcellularLocation>
        <location evidence="1">Membrane</location>
        <topology evidence="1">Multi-pass membrane protein</topology>
    </subcellularLocation>
</comment>
<protein>
    <submittedName>
        <fullName evidence="8">Putative flippase GtrA (Transmembrane translocase of bactoprenol-linked glucose)</fullName>
    </submittedName>
</protein>
<dbReference type="GO" id="GO:0005886">
    <property type="term" value="C:plasma membrane"/>
    <property type="evidence" value="ECO:0007669"/>
    <property type="project" value="TreeGrafter"/>
</dbReference>
<dbReference type="AlphaFoldDB" id="A0A1M6K0M9"/>
<comment type="similarity">
    <text evidence="2">Belongs to the GtrA family.</text>
</comment>
<evidence type="ECO:0000313" key="9">
    <source>
        <dbReference type="Proteomes" id="UP000184301"/>
    </source>
</evidence>
<feature type="transmembrane region" description="Helical" evidence="6">
    <location>
        <begin position="103"/>
        <end position="122"/>
    </location>
</feature>
<keyword evidence="5 6" id="KW-0472">Membrane</keyword>
<keyword evidence="4 6" id="KW-1133">Transmembrane helix</keyword>
<dbReference type="InterPro" id="IPR051401">
    <property type="entry name" value="GtrA_CellWall_Glycosyl"/>
</dbReference>
<name>A0A1M6K0M9_9FIRM</name>
<keyword evidence="9" id="KW-1185">Reference proteome</keyword>
<dbReference type="InterPro" id="IPR007267">
    <property type="entry name" value="GtrA_DPMS_TM"/>
</dbReference>
<evidence type="ECO:0000259" key="7">
    <source>
        <dbReference type="Pfam" id="PF04138"/>
    </source>
</evidence>
<evidence type="ECO:0000256" key="4">
    <source>
        <dbReference type="ARBA" id="ARBA00022989"/>
    </source>
</evidence>
<dbReference type="Proteomes" id="UP000184301">
    <property type="component" value="Unassembled WGS sequence"/>
</dbReference>
<dbReference type="GO" id="GO:0000271">
    <property type="term" value="P:polysaccharide biosynthetic process"/>
    <property type="evidence" value="ECO:0007669"/>
    <property type="project" value="InterPro"/>
</dbReference>
<gene>
    <name evidence="8" type="ORF">SAMN02745243_00805</name>
</gene>
<sequence>MEKKTSLFQQILRFGVVGGGAFVIDYGIMVFLTEVVGINYLLSSAISFTVSVIFNYILSVKWVFNVTGERSQKQDFAVFIVLSIIGLGINSLVMWIGVTKFGINYMITKIGATAIVMVYNFITRKVFLENGK</sequence>
<keyword evidence="3 6" id="KW-0812">Transmembrane</keyword>
<dbReference type="RefSeq" id="WP_073105505.1">
    <property type="nucleotide sequence ID" value="NZ_FQZY01000010.1"/>
</dbReference>
<evidence type="ECO:0000256" key="5">
    <source>
        <dbReference type="ARBA" id="ARBA00023136"/>
    </source>
</evidence>
<evidence type="ECO:0000313" key="8">
    <source>
        <dbReference type="EMBL" id="SHJ52444.1"/>
    </source>
</evidence>
<feature type="transmembrane region" description="Helical" evidence="6">
    <location>
        <begin position="76"/>
        <end position="97"/>
    </location>
</feature>
<feature type="domain" description="GtrA/DPMS transmembrane" evidence="7">
    <location>
        <begin position="13"/>
        <end position="127"/>
    </location>
</feature>
<dbReference type="PANTHER" id="PTHR38459">
    <property type="entry name" value="PROPHAGE BACTOPRENOL-LINKED GLUCOSE TRANSLOCASE HOMOLOG"/>
    <property type="match status" value="1"/>
</dbReference>
<evidence type="ECO:0000256" key="3">
    <source>
        <dbReference type="ARBA" id="ARBA00022692"/>
    </source>
</evidence>